<protein>
    <submittedName>
        <fullName evidence="2">Sigma-70 family RNA polymerase sigma factor</fullName>
    </submittedName>
</protein>
<name>A0A9D1MPB4_9FIRM</name>
<organism evidence="2 3">
    <name type="scientific">Candidatus Avacidaminococcus intestinavium</name>
    <dbReference type="NCBI Taxonomy" id="2840684"/>
    <lineage>
        <taxon>Bacteria</taxon>
        <taxon>Bacillati</taxon>
        <taxon>Bacillota</taxon>
        <taxon>Negativicutes</taxon>
        <taxon>Acidaminococcales</taxon>
        <taxon>Acidaminococcaceae</taxon>
        <taxon>Acidaminococcaceae incertae sedis</taxon>
        <taxon>Candidatus Avacidaminococcus</taxon>
    </lineage>
</organism>
<dbReference type="SUPFAM" id="SSF88659">
    <property type="entry name" value="Sigma3 and sigma4 domains of RNA polymerase sigma factors"/>
    <property type="match status" value="1"/>
</dbReference>
<dbReference type="InterPro" id="IPR014284">
    <property type="entry name" value="RNA_pol_sigma-70_dom"/>
</dbReference>
<accession>A0A9D1MPB4</accession>
<reference evidence="2" key="1">
    <citation type="submission" date="2020-10" db="EMBL/GenBank/DDBJ databases">
        <authorList>
            <person name="Gilroy R."/>
        </authorList>
    </citation>
    <scope>NUCLEOTIDE SEQUENCE</scope>
    <source>
        <strain evidence="2">CHK160-1198</strain>
    </source>
</reference>
<dbReference type="CDD" id="cd06171">
    <property type="entry name" value="Sigma70_r4"/>
    <property type="match status" value="1"/>
</dbReference>
<dbReference type="Pfam" id="PF04545">
    <property type="entry name" value="Sigma70_r4"/>
    <property type="match status" value="1"/>
</dbReference>
<evidence type="ECO:0000313" key="2">
    <source>
        <dbReference type="EMBL" id="HIU63932.1"/>
    </source>
</evidence>
<comment type="caution">
    <text evidence="2">The sequence shown here is derived from an EMBL/GenBank/DDBJ whole genome shotgun (WGS) entry which is preliminary data.</text>
</comment>
<dbReference type="Proteomes" id="UP000824099">
    <property type="component" value="Unassembled WGS sequence"/>
</dbReference>
<dbReference type="NCBIfam" id="TIGR02937">
    <property type="entry name" value="sigma70-ECF"/>
    <property type="match status" value="1"/>
</dbReference>
<dbReference type="GO" id="GO:0003700">
    <property type="term" value="F:DNA-binding transcription factor activity"/>
    <property type="evidence" value="ECO:0007669"/>
    <property type="project" value="InterPro"/>
</dbReference>
<evidence type="ECO:0000259" key="1">
    <source>
        <dbReference type="Pfam" id="PF04545"/>
    </source>
</evidence>
<dbReference type="EMBL" id="DVNI01000039">
    <property type="protein sequence ID" value="HIU63932.1"/>
    <property type="molecule type" value="Genomic_DNA"/>
</dbReference>
<dbReference type="AlphaFoldDB" id="A0A9D1MPB4"/>
<reference evidence="2" key="2">
    <citation type="journal article" date="2021" name="PeerJ">
        <title>Extensive microbial diversity within the chicken gut microbiome revealed by metagenomics and culture.</title>
        <authorList>
            <person name="Gilroy R."/>
            <person name="Ravi A."/>
            <person name="Getino M."/>
            <person name="Pursley I."/>
            <person name="Horton D.L."/>
            <person name="Alikhan N.F."/>
            <person name="Baker D."/>
            <person name="Gharbi K."/>
            <person name="Hall N."/>
            <person name="Watson M."/>
            <person name="Adriaenssens E.M."/>
            <person name="Foster-Nyarko E."/>
            <person name="Jarju S."/>
            <person name="Secka A."/>
            <person name="Antonio M."/>
            <person name="Oren A."/>
            <person name="Chaudhuri R.R."/>
            <person name="La Ragione R."/>
            <person name="Hildebrand F."/>
            <person name="Pallen M.J."/>
        </authorList>
    </citation>
    <scope>NUCLEOTIDE SEQUENCE</scope>
    <source>
        <strain evidence="2">CHK160-1198</strain>
    </source>
</reference>
<evidence type="ECO:0000313" key="3">
    <source>
        <dbReference type="Proteomes" id="UP000824099"/>
    </source>
</evidence>
<gene>
    <name evidence="2" type="ORF">IAB06_02655</name>
</gene>
<dbReference type="InterPro" id="IPR013324">
    <property type="entry name" value="RNA_pol_sigma_r3/r4-like"/>
</dbReference>
<dbReference type="Gene3D" id="1.20.140.160">
    <property type="match status" value="1"/>
</dbReference>
<proteinExistence type="predicted"/>
<dbReference type="GO" id="GO:0006352">
    <property type="term" value="P:DNA-templated transcription initiation"/>
    <property type="evidence" value="ECO:0007669"/>
    <property type="project" value="InterPro"/>
</dbReference>
<dbReference type="InterPro" id="IPR007630">
    <property type="entry name" value="RNA_pol_sigma70_r4"/>
</dbReference>
<sequence>MCNIKGNNEPKPDFAMLVPAAQNGGQRAMLAICSAFRPLILNLLKQSRFAPIRDDAASIVYACIIRCVVNYEGTSFDRFPGYIKKMAYFDLNNALRKETNFIKHVSCIDDAVLDAISGETIEDSWVRSLSELEALKHLPLHYLRILLWYYKFGLTLTEIGERLGVSHQAVSHMKTAALKRLKKELEA</sequence>
<feature type="domain" description="RNA polymerase sigma-70 region 4" evidence="1">
    <location>
        <begin position="134"/>
        <end position="183"/>
    </location>
</feature>